<protein>
    <submittedName>
        <fullName evidence="8">Uncharacterized protein</fullName>
    </submittedName>
</protein>
<dbReference type="PANTHER" id="PTHR13598:SF3">
    <property type="entry name" value="NUCLEAR ENVELOPE INTEGRAL MEMBRANE PROTEIN 2"/>
    <property type="match status" value="1"/>
</dbReference>
<keyword evidence="4" id="KW-0732">Signal</keyword>
<comment type="subcellular location">
    <subcellularLocation>
        <location evidence="1">Nucleus inner membrane</location>
        <topology evidence="1">Multi-pass membrane protein</topology>
        <orientation evidence="1">Nucleoplasmic side</orientation>
    </subcellularLocation>
</comment>
<evidence type="ECO:0000256" key="7">
    <source>
        <dbReference type="ARBA" id="ARBA00023242"/>
    </source>
</evidence>
<comment type="caution">
    <text evidence="8">The sequence shown here is derived from an EMBL/GenBank/DDBJ whole genome shotgun (WGS) entry which is preliminary data.</text>
</comment>
<organism evidence="8 9">
    <name type="scientific">Phrynosoma platyrhinos</name>
    <name type="common">Desert horned lizard</name>
    <dbReference type="NCBI Taxonomy" id="52577"/>
    <lineage>
        <taxon>Eukaryota</taxon>
        <taxon>Metazoa</taxon>
        <taxon>Chordata</taxon>
        <taxon>Craniata</taxon>
        <taxon>Vertebrata</taxon>
        <taxon>Euteleostomi</taxon>
        <taxon>Lepidosauria</taxon>
        <taxon>Squamata</taxon>
        <taxon>Bifurcata</taxon>
        <taxon>Unidentata</taxon>
        <taxon>Episquamata</taxon>
        <taxon>Toxicofera</taxon>
        <taxon>Iguania</taxon>
        <taxon>Phrynosomatidae</taxon>
        <taxon>Phrynosomatinae</taxon>
        <taxon>Phrynosoma</taxon>
    </lineage>
</organism>
<evidence type="ECO:0000313" key="9">
    <source>
        <dbReference type="Proteomes" id="UP000826234"/>
    </source>
</evidence>
<keyword evidence="3" id="KW-0812">Transmembrane</keyword>
<evidence type="ECO:0000256" key="2">
    <source>
        <dbReference type="ARBA" id="ARBA00005748"/>
    </source>
</evidence>
<sequence>MDIMHSSEPTCFCYIPNGAIHLKNVWSTIQVQSHYGTFEPGIILNFFLISQVKINSTEIFEVVSVPEEHNCQRSENLFAFLKCLINNIWQPGVSNKVIMSLNQYGDKTCFRIHPLNKAPYTVSAQQNKVLYSIILLE</sequence>
<dbReference type="Proteomes" id="UP000826234">
    <property type="component" value="Unassembled WGS sequence"/>
</dbReference>
<name>A0ABQ7SW49_PHRPL</name>
<reference evidence="8 9" key="1">
    <citation type="journal article" date="2022" name="Gigascience">
        <title>A chromosome-level genome assembly and annotation of the desert horned lizard, Phrynosoma platyrhinos, provides insight into chromosomal rearrangements among reptiles.</title>
        <authorList>
            <person name="Koochekian N."/>
            <person name="Ascanio A."/>
            <person name="Farleigh K."/>
            <person name="Card D.C."/>
            <person name="Schield D.R."/>
            <person name="Castoe T.A."/>
            <person name="Jezkova T."/>
        </authorList>
    </citation>
    <scope>NUCLEOTIDE SEQUENCE [LARGE SCALE GENOMIC DNA]</scope>
    <source>
        <strain evidence="8">NK-2021</strain>
    </source>
</reference>
<keyword evidence="9" id="KW-1185">Reference proteome</keyword>
<proteinExistence type="inferred from homology"/>
<evidence type="ECO:0000313" key="8">
    <source>
        <dbReference type="EMBL" id="KAH0621588.1"/>
    </source>
</evidence>
<evidence type="ECO:0000256" key="1">
    <source>
        <dbReference type="ARBA" id="ARBA00004575"/>
    </source>
</evidence>
<keyword evidence="6" id="KW-0472">Membrane</keyword>
<comment type="similarity">
    <text evidence="2">Belongs to the NEMP family.</text>
</comment>
<keyword evidence="7" id="KW-0539">Nucleus</keyword>
<evidence type="ECO:0000256" key="6">
    <source>
        <dbReference type="ARBA" id="ARBA00023136"/>
    </source>
</evidence>
<dbReference type="InterPro" id="IPR019358">
    <property type="entry name" value="NEMP_fam"/>
</dbReference>
<accession>A0ABQ7SW49</accession>
<evidence type="ECO:0000256" key="3">
    <source>
        <dbReference type="ARBA" id="ARBA00022692"/>
    </source>
</evidence>
<evidence type="ECO:0000256" key="4">
    <source>
        <dbReference type="ARBA" id="ARBA00022729"/>
    </source>
</evidence>
<dbReference type="EMBL" id="JAIPUX010003289">
    <property type="protein sequence ID" value="KAH0621588.1"/>
    <property type="molecule type" value="Genomic_DNA"/>
</dbReference>
<gene>
    <name evidence="8" type="ORF">JD844_023051</name>
</gene>
<dbReference type="PANTHER" id="PTHR13598">
    <property type="entry name" value="AT07567P-RELATED"/>
    <property type="match status" value="1"/>
</dbReference>
<evidence type="ECO:0000256" key="5">
    <source>
        <dbReference type="ARBA" id="ARBA00022989"/>
    </source>
</evidence>
<keyword evidence="5" id="KW-1133">Transmembrane helix</keyword>